<dbReference type="CDD" id="cd00009">
    <property type="entry name" value="AAA"/>
    <property type="match status" value="1"/>
</dbReference>
<dbReference type="InterPro" id="IPR000641">
    <property type="entry name" value="CbxX/CfxQ"/>
</dbReference>
<evidence type="ECO:0000256" key="4">
    <source>
        <dbReference type="SAM" id="MobiDB-lite"/>
    </source>
</evidence>
<dbReference type="PANTHER" id="PTHR43392">
    <property type="entry name" value="AAA-TYPE ATPASE FAMILY PROTEIN / ANKYRIN REPEAT FAMILY PROTEIN"/>
    <property type="match status" value="1"/>
</dbReference>
<evidence type="ECO:0000256" key="3">
    <source>
        <dbReference type="ARBA" id="ARBA00022840"/>
    </source>
</evidence>
<dbReference type="InterPro" id="IPR041627">
    <property type="entry name" value="AAA_lid_6"/>
</dbReference>
<dbReference type="Gene3D" id="3.40.50.300">
    <property type="entry name" value="P-loop containing nucleotide triphosphate hydrolases"/>
    <property type="match status" value="1"/>
</dbReference>
<feature type="region of interest" description="Disordered" evidence="4">
    <location>
        <begin position="1"/>
        <end position="20"/>
    </location>
</feature>
<dbReference type="InterPro" id="IPR050773">
    <property type="entry name" value="CbxX/CfxQ_RuBisCO_ESX"/>
</dbReference>
<dbReference type="Proteomes" id="UP000714420">
    <property type="component" value="Unassembled WGS sequence"/>
</dbReference>
<organism evidence="6 7">
    <name type="scientific">Xylanibacter muris</name>
    <dbReference type="NCBI Taxonomy" id="2736290"/>
    <lineage>
        <taxon>Bacteria</taxon>
        <taxon>Pseudomonadati</taxon>
        <taxon>Bacteroidota</taxon>
        <taxon>Bacteroidia</taxon>
        <taxon>Bacteroidales</taxon>
        <taxon>Prevotellaceae</taxon>
        <taxon>Xylanibacter</taxon>
    </lineage>
</organism>
<evidence type="ECO:0000259" key="5">
    <source>
        <dbReference type="SMART" id="SM00382"/>
    </source>
</evidence>
<dbReference type="Pfam" id="PF17866">
    <property type="entry name" value="AAA_lid_6"/>
    <property type="match status" value="1"/>
</dbReference>
<name>A0ABX2AKS3_9BACT</name>
<comment type="caution">
    <text evidence="6">The sequence shown here is derived from an EMBL/GenBank/DDBJ whole genome shotgun (WGS) entry which is preliminary data.</text>
</comment>
<dbReference type="EMBL" id="JABKKF010000004">
    <property type="protein sequence ID" value="NPD91821.1"/>
    <property type="molecule type" value="Genomic_DNA"/>
</dbReference>
<evidence type="ECO:0000256" key="1">
    <source>
        <dbReference type="ARBA" id="ARBA00010378"/>
    </source>
</evidence>
<evidence type="ECO:0000313" key="7">
    <source>
        <dbReference type="Proteomes" id="UP000714420"/>
    </source>
</evidence>
<keyword evidence="7" id="KW-1185">Reference proteome</keyword>
<dbReference type="InterPro" id="IPR003959">
    <property type="entry name" value="ATPase_AAA_core"/>
</dbReference>
<evidence type="ECO:0000256" key="2">
    <source>
        <dbReference type="ARBA" id="ARBA00022741"/>
    </source>
</evidence>
<dbReference type="Pfam" id="PF00004">
    <property type="entry name" value="AAA"/>
    <property type="match status" value="1"/>
</dbReference>
<keyword evidence="2" id="KW-0547">Nucleotide-binding</keyword>
<feature type="region of interest" description="Disordered" evidence="4">
    <location>
        <begin position="64"/>
        <end position="92"/>
    </location>
</feature>
<keyword evidence="3" id="KW-0067">ATP-binding</keyword>
<proteinExistence type="inferred from homology"/>
<dbReference type="RefSeq" id="WP_172275173.1">
    <property type="nucleotide sequence ID" value="NZ_CASGMU010000003.1"/>
</dbReference>
<dbReference type="SUPFAM" id="SSF52540">
    <property type="entry name" value="P-loop containing nucleoside triphosphate hydrolases"/>
    <property type="match status" value="1"/>
</dbReference>
<dbReference type="InterPro" id="IPR003593">
    <property type="entry name" value="AAA+_ATPase"/>
</dbReference>
<accession>A0ABX2AKS3</accession>
<dbReference type="InterPro" id="IPR027417">
    <property type="entry name" value="P-loop_NTPase"/>
</dbReference>
<dbReference type="PRINTS" id="PR00819">
    <property type="entry name" value="CBXCFQXSUPER"/>
</dbReference>
<protein>
    <submittedName>
        <fullName evidence="6">AAA family ATPase</fullName>
    </submittedName>
</protein>
<sequence>MKKNNTTGAKRATSMPDIIPAYNYPNTVNNFCKTNEDESPMDDDEFERRLNEFIKQECESLKDYISNNDDDRYSEDDTGNEAQDPTTEHSTDIETDDMSAAQRLKAMIGLERVKREIDEACTMAMFMNERKKLGLDKNGENRNHMIFLGNPGTGKTTVAKLIGEMYHEMGLLSIGHTIETNRSKLIGEFIGQTEKNTTEAIEKARGGVLFIDEAYTLIKSEENTKDFGIEVINTLLPVLSEPEPDMIVILAGYDDKMEQLLKANSGLNDRFPVKLHFDDYSSYELTEIACRTLSERNFTLTPDAVSGLRQLMDKACATRDRYFGNGRWVINLIDHGIMKSMAARVMSKPRNGDCRNLFSVIEKTDIEEAEKNMPDNRKIRIATPRRIGFSA</sequence>
<dbReference type="SMART" id="SM00382">
    <property type="entry name" value="AAA"/>
    <property type="match status" value="1"/>
</dbReference>
<reference evidence="6 7" key="1">
    <citation type="submission" date="2020-05" db="EMBL/GenBank/DDBJ databases">
        <title>Distinct polysaccharide utilization as determinants for interspecies competition between intestinal Prevotella spp.</title>
        <authorList>
            <person name="Galvez E.J.C."/>
            <person name="Iljazovic A."/>
            <person name="Strowig T."/>
        </authorList>
    </citation>
    <scope>NUCLEOTIDE SEQUENCE [LARGE SCALE GENOMIC DNA]</scope>
    <source>
        <strain evidence="6 7">PMUR</strain>
    </source>
</reference>
<comment type="similarity">
    <text evidence="1">Belongs to the CbxX/CfxQ family.</text>
</comment>
<dbReference type="Gene3D" id="1.10.8.60">
    <property type="match status" value="1"/>
</dbReference>
<evidence type="ECO:0000313" key="6">
    <source>
        <dbReference type="EMBL" id="NPD91821.1"/>
    </source>
</evidence>
<dbReference type="PANTHER" id="PTHR43392:SF2">
    <property type="entry name" value="AAA-TYPE ATPASE FAMILY PROTEIN _ ANKYRIN REPEAT FAMILY PROTEIN"/>
    <property type="match status" value="1"/>
</dbReference>
<feature type="domain" description="AAA+ ATPase" evidence="5">
    <location>
        <begin position="141"/>
        <end position="281"/>
    </location>
</feature>
<gene>
    <name evidence="6" type="ORF">HPS56_05560</name>
</gene>